<dbReference type="Proteomes" id="UP000308121">
    <property type="component" value="Unassembled WGS sequence"/>
</dbReference>
<dbReference type="InterPro" id="IPR002575">
    <property type="entry name" value="Aminoglycoside_PTrfase"/>
</dbReference>
<feature type="region of interest" description="Disordered" evidence="1">
    <location>
        <begin position="1"/>
        <end position="24"/>
    </location>
</feature>
<evidence type="ECO:0000256" key="1">
    <source>
        <dbReference type="SAM" id="MobiDB-lite"/>
    </source>
</evidence>
<feature type="compositionally biased region" description="Gly residues" evidence="1">
    <location>
        <begin position="14"/>
        <end position="23"/>
    </location>
</feature>
<gene>
    <name evidence="3" type="ORF">FA014_00775</name>
</gene>
<organism evidence="3 4">
    <name type="scientific">Cellulomonas hominis</name>
    <dbReference type="NCBI Taxonomy" id="156981"/>
    <lineage>
        <taxon>Bacteria</taxon>
        <taxon>Bacillati</taxon>
        <taxon>Actinomycetota</taxon>
        <taxon>Actinomycetes</taxon>
        <taxon>Micrococcales</taxon>
        <taxon>Cellulomonadaceae</taxon>
        <taxon>Cellulomonas</taxon>
    </lineage>
</organism>
<dbReference type="RefSeq" id="WP_154727810.1">
    <property type="nucleotide sequence ID" value="NZ_SZYE01000002.1"/>
</dbReference>
<evidence type="ECO:0000313" key="3">
    <source>
        <dbReference type="EMBL" id="TKR27405.1"/>
    </source>
</evidence>
<dbReference type="AlphaFoldDB" id="A0A7Z8NRF2"/>
<dbReference type="Pfam" id="PF01636">
    <property type="entry name" value="APH"/>
    <property type="match status" value="1"/>
</dbReference>
<protein>
    <recommendedName>
        <fullName evidence="2">Aminoglycoside phosphotransferase domain-containing protein</fullName>
    </recommendedName>
</protein>
<dbReference type="OrthoDB" id="236897at2"/>
<dbReference type="InterPro" id="IPR011009">
    <property type="entry name" value="Kinase-like_dom_sf"/>
</dbReference>
<evidence type="ECO:0000313" key="4">
    <source>
        <dbReference type="Proteomes" id="UP000308121"/>
    </source>
</evidence>
<feature type="domain" description="Aminoglycoside phosphotransferase" evidence="2">
    <location>
        <begin position="113"/>
        <end position="168"/>
    </location>
</feature>
<accession>A0A7Z8NRF2</accession>
<reference evidence="3 4" key="1">
    <citation type="submission" date="2019-05" db="EMBL/GenBank/DDBJ databases">
        <title>Genome sequence of Cellulomonas hominis strain CS1.</title>
        <authorList>
            <person name="Belmont J."/>
            <person name="Maclea K.S."/>
        </authorList>
    </citation>
    <scope>NUCLEOTIDE SEQUENCE [LARGE SCALE GENOMIC DNA]</scope>
    <source>
        <strain evidence="3 4">CS1</strain>
    </source>
</reference>
<dbReference type="SUPFAM" id="SSF56112">
    <property type="entry name" value="Protein kinase-like (PK-like)"/>
    <property type="match status" value="1"/>
</dbReference>
<proteinExistence type="predicted"/>
<sequence>MDTTTPEPAETRLPGGGMGGAVRAGGTVRRAAGPWTPTVQHLLAHLRAAGVAGVPAPLGVDDRGRDVTEHVPGDVPRYPLPAWVWRDEVLADAAALLRRVHDASASFDRSGAVWRLPPREPAEVVCHSDTSPDNMVFRDGRLVALIDWDTAAPGPRTWDLAYLAYRLVPLGPAGADPGPLPVPERRRRLDLLCLSYGGVRPGDVLAALPVRLRELARFTRERAGGDTRLLGHVGLYLDDAAWVEARAAALGAEPGAG</sequence>
<evidence type="ECO:0000259" key="2">
    <source>
        <dbReference type="Pfam" id="PF01636"/>
    </source>
</evidence>
<comment type="caution">
    <text evidence="3">The sequence shown here is derived from an EMBL/GenBank/DDBJ whole genome shotgun (WGS) entry which is preliminary data.</text>
</comment>
<dbReference type="EMBL" id="SZYE01000002">
    <property type="protein sequence ID" value="TKR27405.1"/>
    <property type="molecule type" value="Genomic_DNA"/>
</dbReference>
<name>A0A7Z8NRF2_9CELL</name>
<dbReference type="Gene3D" id="3.90.1200.10">
    <property type="match status" value="1"/>
</dbReference>